<dbReference type="PATRIC" id="fig|1502.174.peg.1327"/>
<dbReference type="SMART" id="SM00471">
    <property type="entry name" value="HDc"/>
    <property type="match status" value="1"/>
</dbReference>
<dbReference type="Pfam" id="PF00990">
    <property type="entry name" value="GGDEF"/>
    <property type="match status" value="1"/>
</dbReference>
<dbReference type="InterPro" id="IPR013656">
    <property type="entry name" value="PAS_4"/>
</dbReference>
<dbReference type="InterPro" id="IPR043128">
    <property type="entry name" value="Rev_trsase/Diguanyl_cyclase"/>
</dbReference>
<organism evidence="5 6">
    <name type="scientific">Clostridium perfringens</name>
    <dbReference type="NCBI Taxonomy" id="1502"/>
    <lineage>
        <taxon>Bacteria</taxon>
        <taxon>Bacillati</taxon>
        <taxon>Bacillota</taxon>
        <taxon>Clostridia</taxon>
        <taxon>Eubacteriales</taxon>
        <taxon>Clostridiaceae</taxon>
        <taxon>Clostridium</taxon>
    </lineage>
</organism>
<dbReference type="PANTHER" id="PTHR45228">
    <property type="entry name" value="CYCLIC DI-GMP PHOSPHODIESTERASE TM_0186-RELATED"/>
    <property type="match status" value="1"/>
</dbReference>
<dbReference type="InterPro" id="IPR000700">
    <property type="entry name" value="PAS-assoc_C"/>
</dbReference>
<feature type="domain" description="PAS" evidence="1">
    <location>
        <begin position="5"/>
        <end position="75"/>
    </location>
</feature>
<dbReference type="PROSITE" id="PS50112">
    <property type="entry name" value="PAS"/>
    <property type="match status" value="1"/>
</dbReference>
<feature type="domain" description="PAC" evidence="2">
    <location>
        <begin position="214"/>
        <end position="267"/>
    </location>
</feature>
<dbReference type="PROSITE" id="PS51832">
    <property type="entry name" value="HD_GYP"/>
    <property type="match status" value="1"/>
</dbReference>
<dbReference type="InterPro" id="IPR000014">
    <property type="entry name" value="PAS"/>
</dbReference>
<dbReference type="PANTHER" id="PTHR45228:SF1">
    <property type="entry name" value="CYCLIC DI-GMP PHOSPHODIESTERASE TM_0186"/>
    <property type="match status" value="1"/>
</dbReference>
<evidence type="ECO:0000259" key="4">
    <source>
        <dbReference type="PROSITE" id="PS51832"/>
    </source>
</evidence>
<dbReference type="InterPro" id="IPR052020">
    <property type="entry name" value="Cyclic_di-GMP/3'3'-cGAMP_PDE"/>
</dbReference>
<dbReference type="Proteomes" id="UP000070646">
    <property type="component" value="Unassembled WGS sequence"/>
</dbReference>
<dbReference type="SUPFAM" id="SSF55785">
    <property type="entry name" value="PYP-like sensor domain (PAS domain)"/>
    <property type="match status" value="2"/>
</dbReference>
<dbReference type="InterPro" id="IPR035965">
    <property type="entry name" value="PAS-like_dom_sf"/>
</dbReference>
<dbReference type="InterPro" id="IPR029787">
    <property type="entry name" value="Nucleotide_cyclase"/>
</dbReference>
<dbReference type="Gene3D" id="3.30.450.20">
    <property type="entry name" value="PAS domain"/>
    <property type="match status" value="2"/>
</dbReference>
<dbReference type="InterPro" id="IPR037522">
    <property type="entry name" value="HD_GYP_dom"/>
</dbReference>
<dbReference type="SMART" id="SM00091">
    <property type="entry name" value="PAS"/>
    <property type="match status" value="2"/>
</dbReference>
<dbReference type="EMBL" id="LRPU01000066">
    <property type="protein sequence ID" value="KXA12374.1"/>
    <property type="molecule type" value="Genomic_DNA"/>
</dbReference>
<comment type="caution">
    <text evidence="5">The sequence shown here is derived from an EMBL/GenBank/DDBJ whole genome shotgun (WGS) entry which is preliminary data.</text>
</comment>
<proteinExistence type="predicted"/>
<dbReference type="SUPFAM" id="SSF109604">
    <property type="entry name" value="HD-domain/PDEase-like"/>
    <property type="match status" value="1"/>
</dbReference>
<evidence type="ECO:0000313" key="6">
    <source>
        <dbReference type="Proteomes" id="UP000070646"/>
    </source>
</evidence>
<dbReference type="Gene3D" id="1.10.3210.10">
    <property type="entry name" value="Hypothetical protein af1432"/>
    <property type="match status" value="1"/>
</dbReference>
<gene>
    <name evidence="5" type="ORF">HMPREF3222_01312</name>
</gene>
<dbReference type="Gene3D" id="3.30.70.270">
    <property type="match status" value="1"/>
</dbReference>
<dbReference type="InterPro" id="IPR003607">
    <property type="entry name" value="HD/PDEase_dom"/>
</dbReference>
<sequence>MKFMNSNLLEVLLDNIPYSVWLIGIDSRFIFVNKYYADTLNLSKKEIIGKSLRELFNKEMADEYIENYKLVTKEGKPKLFSGYAENLGYPKGTFLECYLAPIKEEGEITCFLGILQDQSERKKNEEELINQKELLNTIVETIPDGIYHKNKDGKYLKCNDTLINEYYKKDREEIIGQDIKKIAKEICNKNDLFKEKGVIDDLIAQDKSVISTKKKVKGKIRIKINGKIKYIESIKVPVIDNNGMITGIVGIVRDITENVILENRLKKMSYRDKLTGLYNRAYFDEKLEELNNEEFFPLSFVMGDLNGLKVINDAIGHLEGDKILKEISKVIKKSCRKDDLIFRWGGDEFCILLPKTTEAEAESICNRIRKNCRLADETIIPLSIALGVSSKTNISKSIDEVLVEAEDKVYREKLVNEKYIRKNIVDALNKELFLRHGDIKDHINRVKKYAVELGKKMDLSENELKKLKMLAKLHDIGKVGIPEEILSKPGELTKEEYEIIKTHAEKGYRIAMFNPEFKKIAGCILAHHERYDGTGYPLGLKGDNIPLLARIINVVDSYDAMINKRIYRERLSIEEAKNELRKNSGTQFDPEIVDKFLELKRI</sequence>
<dbReference type="PROSITE" id="PS50887">
    <property type="entry name" value="GGDEF"/>
    <property type="match status" value="1"/>
</dbReference>
<dbReference type="NCBIfam" id="TIGR00254">
    <property type="entry name" value="GGDEF"/>
    <property type="match status" value="1"/>
</dbReference>
<dbReference type="InterPro" id="IPR000160">
    <property type="entry name" value="GGDEF_dom"/>
</dbReference>
<reference evidence="5 6" key="1">
    <citation type="submission" date="2016-01" db="EMBL/GenBank/DDBJ databases">
        <authorList>
            <person name="Oliw E.H."/>
        </authorList>
    </citation>
    <scope>NUCLEOTIDE SEQUENCE [LARGE SCALE GENOMIC DNA]</scope>
    <source>
        <strain evidence="5 6">MJR7757A</strain>
    </source>
</reference>
<dbReference type="NCBIfam" id="TIGR00229">
    <property type="entry name" value="sensory_box"/>
    <property type="match status" value="2"/>
</dbReference>
<dbReference type="CDD" id="cd00077">
    <property type="entry name" value="HDc"/>
    <property type="match status" value="1"/>
</dbReference>
<dbReference type="Pfam" id="PF13487">
    <property type="entry name" value="HD_5"/>
    <property type="match status" value="1"/>
</dbReference>
<name>A0A133N7X5_CLOPF</name>
<protein>
    <submittedName>
        <fullName evidence="5">Diguanylate cyclase domain protein</fullName>
    </submittedName>
</protein>
<dbReference type="Pfam" id="PF08448">
    <property type="entry name" value="PAS_4"/>
    <property type="match status" value="2"/>
</dbReference>
<evidence type="ECO:0000259" key="2">
    <source>
        <dbReference type="PROSITE" id="PS50113"/>
    </source>
</evidence>
<dbReference type="SMART" id="SM00267">
    <property type="entry name" value="GGDEF"/>
    <property type="match status" value="1"/>
</dbReference>
<evidence type="ECO:0000259" key="3">
    <source>
        <dbReference type="PROSITE" id="PS50887"/>
    </source>
</evidence>
<evidence type="ECO:0000259" key="1">
    <source>
        <dbReference type="PROSITE" id="PS50112"/>
    </source>
</evidence>
<evidence type="ECO:0000313" key="5">
    <source>
        <dbReference type="EMBL" id="KXA12374.1"/>
    </source>
</evidence>
<dbReference type="PROSITE" id="PS50113">
    <property type="entry name" value="PAC"/>
    <property type="match status" value="1"/>
</dbReference>
<feature type="domain" description="HD-GYP" evidence="4">
    <location>
        <begin position="417"/>
        <end position="602"/>
    </location>
</feature>
<dbReference type="CDD" id="cd01949">
    <property type="entry name" value="GGDEF"/>
    <property type="match status" value="1"/>
</dbReference>
<dbReference type="AlphaFoldDB" id="A0A133N7X5"/>
<dbReference type="CDD" id="cd00130">
    <property type="entry name" value="PAS"/>
    <property type="match status" value="1"/>
</dbReference>
<accession>A0A133N7X5</accession>
<feature type="domain" description="GGDEF" evidence="3">
    <location>
        <begin position="296"/>
        <end position="430"/>
    </location>
</feature>
<dbReference type="SUPFAM" id="SSF55073">
    <property type="entry name" value="Nucleotide cyclase"/>
    <property type="match status" value="1"/>
</dbReference>